<comment type="caution">
    <text evidence="2">The sequence shown here is derived from an EMBL/GenBank/DDBJ whole genome shotgun (WGS) entry which is preliminary data.</text>
</comment>
<gene>
    <name evidence="2" type="ORF">GCM10019998_23330</name>
</gene>
<evidence type="ECO:0000313" key="2">
    <source>
        <dbReference type="EMBL" id="GAA3026155.1"/>
    </source>
</evidence>
<protein>
    <submittedName>
        <fullName evidence="2">PadR family transcriptional regulator</fullName>
    </submittedName>
</protein>
<dbReference type="InterPro" id="IPR005149">
    <property type="entry name" value="Tscrpt_reg_PadR_N"/>
</dbReference>
<feature type="domain" description="Transcription regulator PadR N-terminal" evidence="1">
    <location>
        <begin position="24"/>
        <end position="86"/>
    </location>
</feature>
<dbReference type="Pfam" id="PF03551">
    <property type="entry name" value="PadR"/>
    <property type="match status" value="1"/>
</dbReference>
<evidence type="ECO:0000259" key="1">
    <source>
        <dbReference type="Pfam" id="PF03551"/>
    </source>
</evidence>
<dbReference type="RefSeq" id="WP_068709102.1">
    <property type="nucleotide sequence ID" value="NZ_BAAAXQ010000077.1"/>
</dbReference>
<dbReference type="InterPro" id="IPR052509">
    <property type="entry name" value="Metal_resp_DNA-bind_regulator"/>
</dbReference>
<organism evidence="2 3">
    <name type="scientific">Tetragenococcus solitarius</name>
    <dbReference type="NCBI Taxonomy" id="71453"/>
    <lineage>
        <taxon>Bacteria</taxon>
        <taxon>Bacillati</taxon>
        <taxon>Bacillota</taxon>
        <taxon>Bacilli</taxon>
        <taxon>Lactobacillales</taxon>
        <taxon>Enterococcaceae</taxon>
        <taxon>Tetragenococcus</taxon>
    </lineage>
</organism>
<dbReference type="InterPro" id="IPR036390">
    <property type="entry name" value="WH_DNA-bd_sf"/>
</dbReference>
<dbReference type="SUPFAM" id="SSF46785">
    <property type="entry name" value="Winged helix' DNA-binding domain"/>
    <property type="match status" value="1"/>
</dbReference>
<sequence length="106" mass="12338">MDKKIKKIYVPMTETAFYILLSLKTPRYGYLIMQYIEKLTKGRIKMGAGTLYGGLSKMQKDGLIEIVKVEDKRKIYQITELGNELLNIEKARIRELYRNAEGTDDQ</sequence>
<dbReference type="Gene3D" id="1.10.10.10">
    <property type="entry name" value="Winged helix-like DNA-binding domain superfamily/Winged helix DNA-binding domain"/>
    <property type="match status" value="1"/>
</dbReference>
<keyword evidence="3" id="KW-1185">Reference proteome</keyword>
<proteinExistence type="predicted"/>
<name>A0ABN3YET3_9ENTE</name>
<dbReference type="EMBL" id="BAAAXQ010000077">
    <property type="protein sequence ID" value="GAA3026155.1"/>
    <property type="molecule type" value="Genomic_DNA"/>
</dbReference>
<reference evidence="2 3" key="1">
    <citation type="journal article" date="2019" name="Int. J. Syst. Evol. Microbiol.">
        <title>The Global Catalogue of Microorganisms (GCM) 10K type strain sequencing project: providing services to taxonomists for standard genome sequencing and annotation.</title>
        <authorList>
            <consortium name="The Broad Institute Genomics Platform"/>
            <consortium name="The Broad Institute Genome Sequencing Center for Infectious Disease"/>
            <person name="Wu L."/>
            <person name="Ma J."/>
        </authorList>
    </citation>
    <scope>NUCLEOTIDE SEQUENCE [LARGE SCALE GENOMIC DNA]</scope>
    <source>
        <strain evidence="2 3">JCM 8736</strain>
    </source>
</reference>
<evidence type="ECO:0000313" key="3">
    <source>
        <dbReference type="Proteomes" id="UP001501577"/>
    </source>
</evidence>
<dbReference type="PANTHER" id="PTHR33169">
    <property type="entry name" value="PADR-FAMILY TRANSCRIPTIONAL REGULATOR"/>
    <property type="match status" value="1"/>
</dbReference>
<dbReference type="InterPro" id="IPR036388">
    <property type="entry name" value="WH-like_DNA-bd_sf"/>
</dbReference>
<dbReference type="PANTHER" id="PTHR33169:SF13">
    <property type="entry name" value="PADR-FAMILY TRANSCRIPTIONAL REGULATOR"/>
    <property type="match status" value="1"/>
</dbReference>
<dbReference type="Proteomes" id="UP001501577">
    <property type="component" value="Unassembled WGS sequence"/>
</dbReference>
<accession>A0ABN3YET3</accession>